<name>A0A814IJ00_9BILA</name>
<dbReference type="OrthoDB" id="18487at2759"/>
<dbReference type="AlphaFoldDB" id="A0A814IJ00"/>
<evidence type="ECO:0000313" key="2">
    <source>
        <dbReference type="EMBL" id="CAF1024600.1"/>
    </source>
</evidence>
<reference evidence="2" key="1">
    <citation type="submission" date="2021-02" db="EMBL/GenBank/DDBJ databases">
        <authorList>
            <person name="Nowell W R."/>
        </authorList>
    </citation>
    <scope>NUCLEOTIDE SEQUENCE</scope>
    <source>
        <strain evidence="2">Ploen Becks lab</strain>
    </source>
</reference>
<dbReference type="EMBL" id="CAJNOC010004523">
    <property type="protein sequence ID" value="CAF1024600.1"/>
    <property type="molecule type" value="Genomic_DNA"/>
</dbReference>
<evidence type="ECO:0000313" key="3">
    <source>
        <dbReference type="Proteomes" id="UP000663879"/>
    </source>
</evidence>
<evidence type="ECO:0000256" key="1">
    <source>
        <dbReference type="SAM" id="MobiDB-lite"/>
    </source>
</evidence>
<protein>
    <recommendedName>
        <fullName evidence="4">EGF-like domain-containing protein</fullName>
    </recommendedName>
</protein>
<keyword evidence="3" id="KW-1185">Reference proteome</keyword>
<organism evidence="2 3">
    <name type="scientific">Brachionus calyciflorus</name>
    <dbReference type="NCBI Taxonomy" id="104777"/>
    <lineage>
        <taxon>Eukaryota</taxon>
        <taxon>Metazoa</taxon>
        <taxon>Spiralia</taxon>
        <taxon>Gnathifera</taxon>
        <taxon>Rotifera</taxon>
        <taxon>Eurotatoria</taxon>
        <taxon>Monogononta</taxon>
        <taxon>Pseudotrocha</taxon>
        <taxon>Ploima</taxon>
        <taxon>Brachionidae</taxon>
        <taxon>Brachionus</taxon>
    </lineage>
</organism>
<dbReference type="Proteomes" id="UP000663879">
    <property type="component" value="Unassembled WGS sequence"/>
</dbReference>
<comment type="caution">
    <text evidence="2">The sequence shown here is derived from an EMBL/GenBank/DDBJ whole genome shotgun (WGS) entry which is preliminary data.</text>
</comment>
<sequence length="338" mass="35889">CNAGGGPKPTIKPSSFSVITKSTYPTVIDCGLVPCPECESIVGCYDNPTCSNYNLTTTDCASPLTKSQCPNSCSEKCFKTTTLSPPTTTIPPSTTQVPTTTITNTPVPTTTIPPSTTQPTTRVQTTTVDACFDNTFCSSFNLTSTECGSVFTKTQCPKTCECIRLSTPEPTTTPLPTTTEDICFDNPTCSQFSLTFSDCASAFTKYQCPKTCACLTGNNPLATPPALATLKTCDQLKCVYGTSQINSDGNCVCVCNDLYYGPECGKLNITNIETTPDPIECNYLGCSDVDVIGLCPITCRVCGGTTFCQSGGYVNVNNCQCICPNGFTGNNCETMLFF</sequence>
<evidence type="ECO:0008006" key="4">
    <source>
        <dbReference type="Google" id="ProtNLM"/>
    </source>
</evidence>
<feature type="region of interest" description="Disordered" evidence="1">
    <location>
        <begin position="88"/>
        <end position="120"/>
    </location>
</feature>
<proteinExistence type="predicted"/>
<gene>
    <name evidence="2" type="ORF">OXX778_LOCUS17553</name>
</gene>
<accession>A0A814IJ00</accession>
<feature type="non-terminal residue" evidence="2">
    <location>
        <position position="1"/>
    </location>
</feature>